<accession>A0ABU2JH60</accession>
<keyword evidence="3" id="KW-1185">Reference proteome</keyword>
<protein>
    <recommendedName>
        <fullName evidence="4">DUF222 domain-containing protein</fullName>
    </recommendedName>
</protein>
<dbReference type="Proteomes" id="UP001183176">
    <property type="component" value="Unassembled WGS sequence"/>
</dbReference>
<evidence type="ECO:0000313" key="3">
    <source>
        <dbReference type="Proteomes" id="UP001183176"/>
    </source>
</evidence>
<feature type="compositionally biased region" description="Basic and acidic residues" evidence="1">
    <location>
        <begin position="1"/>
        <end position="11"/>
    </location>
</feature>
<organism evidence="2 3">
    <name type="scientific">Jatrophihabitans lederbergiae</name>
    <dbReference type="NCBI Taxonomy" id="3075547"/>
    <lineage>
        <taxon>Bacteria</taxon>
        <taxon>Bacillati</taxon>
        <taxon>Actinomycetota</taxon>
        <taxon>Actinomycetes</taxon>
        <taxon>Jatrophihabitantales</taxon>
        <taxon>Jatrophihabitantaceae</taxon>
        <taxon>Jatrophihabitans</taxon>
    </lineage>
</organism>
<evidence type="ECO:0000313" key="2">
    <source>
        <dbReference type="EMBL" id="MDT0264331.1"/>
    </source>
</evidence>
<reference evidence="3" key="1">
    <citation type="submission" date="2023-07" db="EMBL/GenBank/DDBJ databases">
        <title>30 novel species of actinomycetes from the DSMZ collection.</title>
        <authorList>
            <person name="Nouioui I."/>
        </authorList>
    </citation>
    <scope>NUCLEOTIDE SEQUENCE [LARGE SCALE GENOMIC DNA]</scope>
    <source>
        <strain evidence="3">DSM 44399</strain>
    </source>
</reference>
<sequence>MATVHGPDRLDCMCGGRGSASPSFRRRDSPRPGLEASSADELAVTAYLSQARTQLALAVEMTGPAAVAALKAEIATAAEATKQLGLSKEIQQDAQEMVRRAEYALGKAIRAGQESGEVRARGERVERNNQHGQVAVPVDNRNSKVSPYDFAKPDELHGNGDNNIYAMADGVSHEQFEEALTDARDEGNLSRANVVRKVQGVKSDKLAPADRLNKIGDMADAGHTSDQIAKAVGASEKWVRRLAEPMTSRPVGSGVLPVLGLSFAYGRSEARSTSYEHLPSAPA</sequence>
<evidence type="ECO:0008006" key="4">
    <source>
        <dbReference type="Google" id="ProtNLM"/>
    </source>
</evidence>
<feature type="region of interest" description="Disordered" evidence="1">
    <location>
        <begin position="1"/>
        <end position="38"/>
    </location>
</feature>
<proteinExistence type="predicted"/>
<name>A0ABU2JH60_9ACTN</name>
<dbReference type="EMBL" id="JAVREH010000088">
    <property type="protein sequence ID" value="MDT0264331.1"/>
    <property type="molecule type" value="Genomic_DNA"/>
</dbReference>
<dbReference type="RefSeq" id="WP_311425470.1">
    <property type="nucleotide sequence ID" value="NZ_JAVREH010000088.1"/>
</dbReference>
<gene>
    <name evidence="2" type="ORF">RM423_23500</name>
</gene>
<evidence type="ECO:0000256" key="1">
    <source>
        <dbReference type="SAM" id="MobiDB-lite"/>
    </source>
</evidence>
<comment type="caution">
    <text evidence="2">The sequence shown here is derived from an EMBL/GenBank/DDBJ whole genome shotgun (WGS) entry which is preliminary data.</text>
</comment>